<evidence type="ECO:0000313" key="3">
    <source>
        <dbReference type="Proteomes" id="UP000242519"/>
    </source>
</evidence>
<feature type="compositionally biased region" description="Polar residues" evidence="1">
    <location>
        <begin position="41"/>
        <end position="56"/>
    </location>
</feature>
<sequence length="643" mass="69872">MWDSARGFASTGPFPNSFDQEAYSPLMFAGHGQSEREPCFVQQSDASHPETMTQHYNDGHGRGFPPELGVPSHDRAYRQNQHVNGGAQFSSQSASIPPPNTAAPRPLTQINARAAELKAELVKRREQQASSATPPVTRKSPALAAKQTAPGEEPGSVRAARPIPTTVERPEQEINVDELISLHSKGAGTAVKPENNGNTTSSIQKIPAHASAILQSAPAGSIMGGAKPANLGVIKFLQGDGHPNGNPRGTRQTSHGSMSDGEIFEDESTPPRSIPATKPHEIQPGAVAARIDEAHSLKVGGGQSEKPAPSNRLPREESPPRRPVAIPQPQDTRSRADRWEDVGGCAKRDPRAYQSDYRERKQYPDPESSEHQRWDDREERLRRTEPNEQRREDDAVSSPREQKPPTLIDILPLDQDLREWLEITGYHNVPYRSKILNRRRAIAALDAKRDQLLAEMQAEERGGVPPGFGSQVPASPMLPPPIPLNRAGVRDGPASAAAGCAPERDRVVSNKRPYSDFQETRDEKKSGPGPVAMTAYPLSVAREPIPVRATITELPAENATFPLAVRVVETSRAGHPAGAVDTSRTASTIEKMLQSELCVTLRPEAVTEAVHTMQIIAVEVEPEVGGILVIVETTAWDETPRAK</sequence>
<organism evidence="2 3">
    <name type="scientific">Diplocarpon coronariae</name>
    <dbReference type="NCBI Taxonomy" id="2795749"/>
    <lineage>
        <taxon>Eukaryota</taxon>
        <taxon>Fungi</taxon>
        <taxon>Dikarya</taxon>
        <taxon>Ascomycota</taxon>
        <taxon>Pezizomycotina</taxon>
        <taxon>Leotiomycetes</taxon>
        <taxon>Helotiales</taxon>
        <taxon>Drepanopezizaceae</taxon>
        <taxon>Diplocarpon</taxon>
    </lineage>
</organism>
<reference evidence="2 3" key="1">
    <citation type="submission" date="2017-04" db="EMBL/GenBank/DDBJ databases">
        <title>Draft genome sequence of Marssonina coronaria NL1: causal agent of apple blotch.</title>
        <authorList>
            <person name="Cheng Q."/>
        </authorList>
    </citation>
    <scope>NUCLEOTIDE SEQUENCE [LARGE SCALE GENOMIC DNA]</scope>
    <source>
        <strain evidence="2 3">NL1</strain>
    </source>
</reference>
<dbReference type="EMBL" id="MZNU01000020">
    <property type="protein sequence ID" value="OWP07120.1"/>
    <property type="molecule type" value="Genomic_DNA"/>
</dbReference>
<protein>
    <submittedName>
        <fullName evidence="2">Uncharacterized protein</fullName>
    </submittedName>
</protein>
<keyword evidence="3" id="KW-1185">Reference proteome</keyword>
<feature type="compositionally biased region" description="Polar residues" evidence="1">
    <location>
        <begin position="78"/>
        <end position="95"/>
    </location>
</feature>
<proteinExistence type="predicted"/>
<feature type="region of interest" description="Disordered" evidence="1">
    <location>
        <begin position="121"/>
        <end position="170"/>
    </location>
</feature>
<feature type="region of interest" description="Disordered" evidence="1">
    <location>
        <begin position="511"/>
        <end position="531"/>
    </location>
</feature>
<feature type="compositionally biased region" description="Polar residues" evidence="1">
    <location>
        <begin position="247"/>
        <end position="257"/>
    </location>
</feature>
<dbReference type="AlphaFoldDB" id="A0A218ZHP9"/>
<comment type="caution">
    <text evidence="2">The sequence shown here is derived from an EMBL/GenBank/DDBJ whole genome shotgun (WGS) entry which is preliminary data.</text>
</comment>
<feature type="region of interest" description="Disordered" evidence="1">
    <location>
        <begin position="34"/>
        <end position="102"/>
    </location>
</feature>
<evidence type="ECO:0000256" key="1">
    <source>
        <dbReference type="SAM" id="MobiDB-lite"/>
    </source>
</evidence>
<dbReference type="OrthoDB" id="6103986at2759"/>
<accession>A0A218ZHP9</accession>
<dbReference type="Proteomes" id="UP000242519">
    <property type="component" value="Unassembled WGS sequence"/>
</dbReference>
<dbReference type="STRING" id="503106.A0A218ZHP9"/>
<evidence type="ECO:0000313" key="2">
    <source>
        <dbReference type="EMBL" id="OWP07120.1"/>
    </source>
</evidence>
<feature type="compositionally biased region" description="Basic and acidic residues" evidence="1">
    <location>
        <begin position="332"/>
        <end position="394"/>
    </location>
</feature>
<name>A0A218ZHP9_9HELO</name>
<feature type="region of interest" description="Disordered" evidence="1">
    <location>
        <begin position="236"/>
        <end position="408"/>
    </location>
</feature>
<gene>
    <name evidence="2" type="ORF">B2J93_6700</name>
</gene>
<dbReference type="InParanoid" id="A0A218ZHP9"/>